<evidence type="ECO:0000313" key="4">
    <source>
        <dbReference type="Proteomes" id="UP000184406"/>
    </source>
</evidence>
<evidence type="ECO:0000313" key="3">
    <source>
        <dbReference type="EMBL" id="SHE76007.1"/>
    </source>
</evidence>
<feature type="region of interest" description="Disordered" evidence="1">
    <location>
        <begin position="130"/>
        <end position="155"/>
    </location>
</feature>
<gene>
    <name evidence="3" type="ORF">SAMN03080594_1011200</name>
</gene>
<feature type="signal peptide" evidence="2">
    <location>
        <begin position="1"/>
        <end position="18"/>
    </location>
</feature>
<name>A0A1M4W481_9FLAO</name>
<dbReference type="RefSeq" id="WP_072860739.1">
    <property type="nucleotide sequence ID" value="NZ_FQUX01000001.1"/>
</dbReference>
<dbReference type="Proteomes" id="UP000184406">
    <property type="component" value="Unassembled WGS sequence"/>
</dbReference>
<dbReference type="EMBL" id="FQUX01000001">
    <property type="protein sequence ID" value="SHE76007.1"/>
    <property type="molecule type" value="Genomic_DNA"/>
</dbReference>
<evidence type="ECO:0000256" key="1">
    <source>
        <dbReference type="SAM" id="MobiDB-lite"/>
    </source>
</evidence>
<proteinExistence type="predicted"/>
<accession>A0A1M4W481</accession>
<organism evidence="3 4">
    <name type="scientific">Arenibacter palladensis</name>
    <dbReference type="NCBI Taxonomy" id="237373"/>
    <lineage>
        <taxon>Bacteria</taxon>
        <taxon>Pseudomonadati</taxon>
        <taxon>Bacteroidota</taxon>
        <taxon>Flavobacteriia</taxon>
        <taxon>Flavobacteriales</taxon>
        <taxon>Flavobacteriaceae</taxon>
        <taxon>Arenibacter</taxon>
    </lineage>
</organism>
<reference evidence="4" key="1">
    <citation type="submission" date="2016-11" db="EMBL/GenBank/DDBJ databases">
        <authorList>
            <person name="Varghese N."/>
            <person name="Submissions S."/>
        </authorList>
    </citation>
    <scope>NUCLEOTIDE SEQUENCE [LARGE SCALE GENOMIC DNA]</scope>
    <source>
        <strain evidence="4">DSM 17539</strain>
    </source>
</reference>
<sequence length="155" mass="18008">MKKLIVLVVLMAGITAMAQKPERERGDRGHRSDMRDMTPEQIATLQTKQMTLALDLTEAQQKEIQSLNLENAVKRSEKMNEMKARKESGEAKKLTSEERYAMKTAMLDHQIAQKEKMKKILSKEQYMKWEKMKENREGHRKGRGMDGNEKRSGKK</sequence>
<evidence type="ECO:0000256" key="2">
    <source>
        <dbReference type="SAM" id="SignalP"/>
    </source>
</evidence>
<keyword evidence="4" id="KW-1185">Reference proteome</keyword>
<dbReference type="AlphaFoldDB" id="A0A1M4W481"/>
<protein>
    <recommendedName>
        <fullName evidence="5">LTXXQ motif family protein</fullName>
    </recommendedName>
</protein>
<keyword evidence="2" id="KW-0732">Signal</keyword>
<evidence type="ECO:0008006" key="5">
    <source>
        <dbReference type="Google" id="ProtNLM"/>
    </source>
</evidence>
<feature type="chain" id="PRO_5012815790" description="LTXXQ motif family protein" evidence="2">
    <location>
        <begin position="19"/>
        <end position="155"/>
    </location>
</feature>
<dbReference type="OrthoDB" id="956918at2"/>